<dbReference type="InterPro" id="IPR028241">
    <property type="entry name" value="RAVE2/Rogdi"/>
</dbReference>
<organism evidence="2">
    <name type="scientific">Aphanomyces astaci</name>
    <name type="common">Crayfish plague agent</name>
    <dbReference type="NCBI Taxonomy" id="112090"/>
    <lineage>
        <taxon>Eukaryota</taxon>
        <taxon>Sar</taxon>
        <taxon>Stramenopiles</taxon>
        <taxon>Oomycota</taxon>
        <taxon>Saprolegniomycetes</taxon>
        <taxon>Saprolegniales</taxon>
        <taxon>Verrucalvaceae</taxon>
        <taxon>Aphanomyces</taxon>
    </lineage>
</organism>
<feature type="coiled-coil region" evidence="1">
    <location>
        <begin position="97"/>
        <end position="124"/>
    </location>
</feature>
<keyword evidence="1" id="KW-0175">Coiled coil</keyword>
<dbReference type="OrthoDB" id="150239at2759"/>
<reference evidence="2" key="1">
    <citation type="submission" date="2013-12" db="EMBL/GenBank/DDBJ databases">
        <title>The Genome Sequence of Aphanomyces astaci APO3.</title>
        <authorList>
            <consortium name="The Broad Institute Genomics Platform"/>
            <person name="Russ C."/>
            <person name="Tyler B."/>
            <person name="van West P."/>
            <person name="Dieguez-Uribeondo J."/>
            <person name="Young S.K."/>
            <person name="Zeng Q."/>
            <person name="Gargeya S."/>
            <person name="Fitzgerald M."/>
            <person name="Abouelleil A."/>
            <person name="Alvarado L."/>
            <person name="Chapman S.B."/>
            <person name="Gainer-Dewar J."/>
            <person name="Goldberg J."/>
            <person name="Griggs A."/>
            <person name="Gujja S."/>
            <person name="Hansen M."/>
            <person name="Howarth C."/>
            <person name="Imamovic A."/>
            <person name="Ireland A."/>
            <person name="Larimer J."/>
            <person name="McCowan C."/>
            <person name="Murphy C."/>
            <person name="Pearson M."/>
            <person name="Poon T.W."/>
            <person name="Priest M."/>
            <person name="Roberts A."/>
            <person name="Saif S."/>
            <person name="Shea T."/>
            <person name="Sykes S."/>
            <person name="Wortman J."/>
            <person name="Nusbaum C."/>
            <person name="Birren B."/>
        </authorList>
    </citation>
    <scope>NUCLEOTIDE SEQUENCE [LARGE SCALE GENOMIC DNA]</scope>
    <source>
        <strain evidence="2">APO3</strain>
    </source>
</reference>
<protein>
    <submittedName>
        <fullName evidence="2">Uncharacterized protein</fullName>
    </submittedName>
</protein>
<dbReference type="GeneID" id="20809986"/>
<evidence type="ECO:0000256" key="1">
    <source>
        <dbReference type="SAM" id="Coils"/>
    </source>
</evidence>
<name>W4GHM9_APHAT</name>
<dbReference type="VEuPathDB" id="FungiDB:H257_07990"/>
<evidence type="ECO:0000313" key="2">
    <source>
        <dbReference type="EMBL" id="ETV78463.1"/>
    </source>
</evidence>
<dbReference type="RefSeq" id="XP_009832046.1">
    <property type="nucleotide sequence ID" value="XM_009833744.1"/>
</dbReference>
<dbReference type="PANTHER" id="PTHR13618">
    <property type="entry name" value="LEUCINE ZIPPER CONTAINING TRANSCRIPTION FACTOR LZF1"/>
    <property type="match status" value="1"/>
</dbReference>
<dbReference type="EMBL" id="KI913130">
    <property type="protein sequence ID" value="ETV78463.1"/>
    <property type="molecule type" value="Genomic_DNA"/>
</dbReference>
<dbReference type="GO" id="GO:0043291">
    <property type="term" value="C:RAVE complex"/>
    <property type="evidence" value="ECO:0007669"/>
    <property type="project" value="TreeGrafter"/>
</dbReference>
<sequence>MGIAEEEAELSREMVQFLTNDVISQLRTTQSQLEDAERRWSRMETQEEATGKSMKAKVKIDGHLVTEADIEVNLRRGYLVNSKLHQACVLDQLLEFHRALQLQYRRMENIVRLLEKQVSSIQDAGDGRLLQHTSSLVAQVVTELGSMCRDLRTGGNAVRLPSTRRFPYCSQLDHHFVPALPSDMLIDMSVHQARLVVEAFIVAPSSKPTDNFLSGDGKKEFAGQVTVFRGQVVEIVKQTSVAVDLPGLDDMLTTVDAQVARLLHVRDQGDALMQCGVVVSS</sequence>
<accession>W4GHM9</accession>
<gene>
    <name evidence="2" type="ORF">H257_07990</name>
</gene>
<dbReference type="PANTHER" id="PTHR13618:SF1">
    <property type="entry name" value="PROTEIN ROGDI HOMOLOG"/>
    <property type="match status" value="1"/>
</dbReference>
<dbReference type="Pfam" id="PF10259">
    <property type="entry name" value="Rogdi_lz"/>
    <property type="match status" value="1"/>
</dbReference>
<feature type="coiled-coil region" evidence="1">
    <location>
        <begin position="19"/>
        <end position="46"/>
    </location>
</feature>
<proteinExistence type="predicted"/>
<dbReference type="AlphaFoldDB" id="W4GHM9"/>